<evidence type="ECO:0000313" key="4">
    <source>
        <dbReference type="Proteomes" id="UP000093000"/>
    </source>
</evidence>
<dbReference type="InterPro" id="IPR013763">
    <property type="entry name" value="Cyclin-like_dom"/>
</dbReference>
<dbReference type="Proteomes" id="UP000093000">
    <property type="component" value="Unassembled WGS sequence"/>
</dbReference>
<dbReference type="SMART" id="SM00385">
    <property type="entry name" value="CYCLIN"/>
    <property type="match status" value="2"/>
</dbReference>
<feature type="domain" description="Cyclin-like" evidence="2">
    <location>
        <begin position="143"/>
        <end position="227"/>
    </location>
</feature>
<dbReference type="GO" id="GO:0016538">
    <property type="term" value="F:cyclin-dependent protein serine/threonine kinase regulator activity"/>
    <property type="evidence" value="ECO:0007669"/>
    <property type="project" value="InterPro"/>
</dbReference>
<dbReference type="GO" id="GO:0006357">
    <property type="term" value="P:regulation of transcription by RNA polymerase II"/>
    <property type="evidence" value="ECO:0007669"/>
    <property type="project" value="InterPro"/>
</dbReference>
<dbReference type="Gene3D" id="1.10.472.10">
    <property type="entry name" value="Cyclin-like"/>
    <property type="match status" value="2"/>
</dbReference>
<dbReference type="InterPro" id="IPR006671">
    <property type="entry name" value="Cyclin_N"/>
</dbReference>
<accession>A0A1C7N7M8</accession>
<sequence>MTSQWAIPKEESRNFPSVLKGMRYEEELMSRFRAICLIQCVGYRLELPVHTVATASALFHRFYTRRSFYDYKPNKIAQACLFIACKSDESSRRANDIAKSWLYKPNTTLSEKRITKFITDMLYYELIVLEITCFDMQIDHPYSDLFEFAKEINTSNDVVHAALAFINDSLRLPLSLWYDSKSIAATALLMAYHGHEIKFPTDTSTNWGHFIERNTSLIIEIAGSIMEVYKLPKKYSMIASNNSNNNHYHHNHINSSNNNQNKV</sequence>
<evidence type="ECO:0000313" key="3">
    <source>
        <dbReference type="EMBL" id="OBZ85057.1"/>
    </source>
</evidence>
<dbReference type="OrthoDB" id="25002at2759"/>
<dbReference type="InParanoid" id="A0A1C7N7M8"/>
<dbReference type="PIRSF" id="PIRSF028758">
    <property type="entry name" value="Cyclin, C/H/G types"/>
    <property type="match status" value="1"/>
</dbReference>
<dbReference type="InterPro" id="IPR036915">
    <property type="entry name" value="Cyclin-like_sf"/>
</dbReference>
<organism evidence="3 4">
    <name type="scientific">Choanephora cucurbitarum</name>
    <dbReference type="NCBI Taxonomy" id="101091"/>
    <lineage>
        <taxon>Eukaryota</taxon>
        <taxon>Fungi</taxon>
        <taxon>Fungi incertae sedis</taxon>
        <taxon>Mucoromycota</taxon>
        <taxon>Mucoromycotina</taxon>
        <taxon>Mucoromycetes</taxon>
        <taxon>Mucorales</taxon>
        <taxon>Mucorineae</taxon>
        <taxon>Choanephoraceae</taxon>
        <taxon>Choanephoroideae</taxon>
        <taxon>Choanephora</taxon>
    </lineage>
</organism>
<comment type="similarity">
    <text evidence="1">Belongs to the cyclin family.</text>
</comment>
<feature type="domain" description="Cyclin-like" evidence="2">
    <location>
        <begin position="36"/>
        <end position="130"/>
    </location>
</feature>
<dbReference type="SUPFAM" id="SSF47954">
    <property type="entry name" value="Cyclin-like"/>
    <property type="match status" value="2"/>
</dbReference>
<dbReference type="PANTHER" id="PTHR10026">
    <property type="entry name" value="CYCLIN"/>
    <property type="match status" value="1"/>
</dbReference>
<dbReference type="STRING" id="101091.A0A1C7N7M8"/>
<dbReference type="Pfam" id="PF00134">
    <property type="entry name" value="Cyclin_N"/>
    <property type="match status" value="1"/>
</dbReference>
<comment type="caution">
    <text evidence="3">The sequence shown here is derived from an EMBL/GenBank/DDBJ whole genome shotgun (WGS) entry which is preliminary data.</text>
</comment>
<gene>
    <name evidence="3" type="primary">pch1_1</name>
    <name evidence="3" type="ORF">A0J61_06893</name>
</gene>
<evidence type="ECO:0000259" key="2">
    <source>
        <dbReference type="SMART" id="SM00385"/>
    </source>
</evidence>
<keyword evidence="4" id="KW-1185">Reference proteome</keyword>
<proteinExistence type="inferred from homology"/>
<dbReference type="CDD" id="cd20546">
    <property type="entry name" value="CYCLIN_SpCG1C_ScCTK2-like_rpt2"/>
    <property type="match status" value="1"/>
</dbReference>
<keyword evidence="1" id="KW-0195">Cyclin</keyword>
<dbReference type="AlphaFoldDB" id="A0A1C7N7M8"/>
<dbReference type="EMBL" id="LUGH01000438">
    <property type="protein sequence ID" value="OBZ85057.1"/>
    <property type="molecule type" value="Genomic_DNA"/>
</dbReference>
<name>A0A1C7N7M8_9FUNG</name>
<protein>
    <submittedName>
        <fullName evidence="3">Cyclin pch1</fullName>
    </submittedName>
</protein>
<evidence type="ECO:0000256" key="1">
    <source>
        <dbReference type="RuleBase" id="RU000383"/>
    </source>
</evidence>
<dbReference type="InterPro" id="IPR043198">
    <property type="entry name" value="Cyclin/Ssn8"/>
</dbReference>
<reference evidence="3 4" key="1">
    <citation type="submission" date="2016-03" db="EMBL/GenBank/DDBJ databases">
        <title>Choanephora cucurbitarum.</title>
        <authorList>
            <person name="Min B."/>
            <person name="Park H."/>
            <person name="Park J.-H."/>
            <person name="Shin H.-D."/>
            <person name="Choi I.-G."/>
        </authorList>
    </citation>
    <scope>NUCLEOTIDE SEQUENCE [LARGE SCALE GENOMIC DNA]</scope>
    <source>
        <strain evidence="3 4">KUS-F28377</strain>
    </source>
</reference>